<dbReference type="InterPro" id="IPR001623">
    <property type="entry name" value="DnaJ_domain"/>
</dbReference>
<evidence type="ECO:0000313" key="3">
    <source>
        <dbReference type="EMBL" id="KAL2543357.1"/>
    </source>
</evidence>
<evidence type="ECO:0000256" key="1">
    <source>
        <dbReference type="SAM" id="MobiDB-lite"/>
    </source>
</evidence>
<dbReference type="CDD" id="cd06257">
    <property type="entry name" value="DnaJ"/>
    <property type="match status" value="1"/>
</dbReference>
<dbReference type="InterPro" id="IPR056988">
    <property type="entry name" value="Zn_ribbon_pln"/>
</dbReference>
<comment type="caution">
    <text evidence="3">The sequence shown here is derived from an EMBL/GenBank/DDBJ whole genome shotgun (WGS) entry which is preliminary data.</text>
</comment>
<dbReference type="PRINTS" id="PR00625">
    <property type="entry name" value="JDOMAIN"/>
</dbReference>
<evidence type="ECO:0000313" key="4">
    <source>
        <dbReference type="Proteomes" id="UP001604336"/>
    </source>
</evidence>
<proteinExistence type="predicted"/>
<evidence type="ECO:0000259" key="2">
    <source>
        <dbReference type="PROSITE" id="PS50076"/>
    </source>
</evidence>
<dbReference type="PANTHER" id="PTHR44137">
    <property type="entry name" value="BNAC03G44070D PROTEIN"/>
    <property type="match status" value="1"/>
</dbReference>
<reference evidence="4" key="1">
    <citation type="submission" date="2024-07" db="EMBL/GenBank/DDBJ databases">
        <title>Two chromosome-level genome assemblies of Korean endemic species Abeliophyllum distichum and Forsythia ovata (Oleaceae).</title>
        <authorList>
            <person name="Jang H."/>
        </authorList>
    </citation>
    <scope>NUCLEOTIDE SEQUENCE [LARGE SCALE GENOMIC DNA]</scope>
</reference>
<sequence length="353" mass="39497">MECNRDEAARAKEIAERKFLAKDSKGAKKYALKALNLYPELEGVSQMVTTLDVYISAEEKINGEGNWYGVLGVDPLADDETIRKKYRRLALLLHPDKNKSFGAEGAFKLVSEAWSLLSDKYKRLAYDQRSGAKFQPGNWATNGCRSTPSKHNGFYKFAKTAAPQMRVSKGNSAKRDASYVPAPPRKKEGQTFWTVCHRCKMQYECLKMHLNHNLLCPKCLESYFAVETELPSATAQKKATASTGMFEFNDNNSSNHGKSEWTPFSGTTSTASAVQVADLVQQVYERVRKERQKAQAATRREEARRRKNHSSKTRIEAESGHFNAVKRGKGAEDCGTSKDIMELVNGEGLRGST</sequence>
<dbReference type="SUPFAM" id="SSF46565">
    <property type="entry name" value="Chaperone J-domain"/>
    <property type="match status" value="1"/>
</dbReference>
<accession>A0ABD1W110</accession>
<dbReference type="Pfam" id="PF00226">
    <property type="entry name" value="DnaJ"/>
    <property type="match status" value="1"/>
</dbReference>
<feature type="domain" description="J" evidence="2">
    <location>
        <begin position="66"/>
        <end position="130"/>
    </location>
</feature>
<dbReference type="InterPro" id="IPR036869">
    <property type="entry name" value="J_dom_sf"/>
</dbReference>
<dbReference type="SMART" id="SM00271">
    <property type="entry name" value="DnaJ"/>
    <property type="match status" value="1"/>
</dbReference>
<dbReference type="Proteomes" id="UP001604336">
    <property type="component" value="Unassembled WGS sequence"/>
</dbReference>
<organism evidence="3 4">
    <name type="scientific">Abeliophyllum distichum</name>
    <dbReference type="NCBI Taxonomy" id="126358"/>
    <lineage>
        <taxon>Eukaryota</taxon>
        <taxon>Viridiplantae</taxon>
        <taxon>Streptophyta</taxon>
        <taxon>Embryophyta</taxon>
        <taxon>Tracheophyta</taxon>
        <taxon>Spermatophyta</taxon>
        <taxon>Magnoliopsida</taxon>
        <taxon>eudicotyledons</taxon>
        <taxon>Gunneridae</taxon>
        <taxon>Pentapetalae</taxon>
        <taxon>asterids</taxon>
        <taxon>lamiids</taxon>
        <taxon>Lamiales</taxon>
        <taxon>Oleaceae</taxon>
        <taxon>Forsythieae</taxon>
        <taxon>Abeliophyllum</taxon>
    </lineage>
</organism>
<protein>
    <submittedName>
        <fullName evidence="3">Chaperone DnaJ-domain superfamily protein</fullName>
    </submittedName>
</protein>
<gene>
    <name evidence="3" type="ORF">Adt_04335</name>
</gene>
<dbReference type="Pfam" id="PF23551">
    <property type="entry name" value="Zn_ribbon_20"/>
    <property type="match status" value="1"/>
</dbReference>
<keyword evidence="4" id="KW-1185">Reference proteome</keyword>
<dbReference type="EMBL" id="JBFOLK010000001">
    <property type="protein sequence ID" value="KAL2543357.1"/>
    <property type="molecule type" value="Genomic_DNA"/>
</dbReference>
<dbReference type="Gene3D" id="1.10.287.110">
    <property type="entry name" value="DnaJ domain"/>
    <property type="match status" value="1"/>
</dbReference>
<dbReference type="AlphaFoldDB" id="A0ABD1W110"/>
<dbReference type="InterPro" id="IPR018253">
    <property type="entry name" value="DnaJ_domain_CS"/>
</dbReference>
<dbReference type="PROSITE" id="PS50076">
    <property type="entry name" value="DNAJ_2"/>
    <property type="match status" value="1"/>
</dbReference>
<dbReference type="PROSITE" id="PS00636">
    <property type="entry name" value="DNAJ_1"/>
    <property type="match status" value="1"/>
</dbReference>
<dbReference type="PANTHER" id="PTHR44137:SF32">
    <property type="entry name" value="DNAJ HEAT SHOCK AMINO-TERMINAL DOMAIN PROTEIN"/>
    <property type="match status" value="1"/>
</dbReference>
<feature type="region of interest" description="Disordered" evidence="1">
    <location>
        <begin position="290"/>
        <end position="337"/>
    </location>
</feature>
<name>A0ABD1W110_9LAMI</name>